<feature type="transmembrane region" description="Helical" evidence="10">
    <location>
        <begin position="184"/>
        <end position="201"/>
    </location>
</feature>
<comment type="subcellular location">
    <subcellularLocation>
        <location evidence="10">Cell membrane</location>
    </subcellularLocation>
    <subcellularLocation>
        <location evidence="1">Endomembrane system</location>
        <topology evidence="1">Multi-pass membrane protein</topology>
    </subcellularLocation>
</comment>
<keyword evidence="10" id="KW-1003">Cell membrane</keyword>
<dbReference type="EC" id="2.4.1.-" evidence="10"/>
<evidence type="ECO:0000256" key="5">
    <source>
        <dbReference type="ARBA" id="ARBA00022679"/>
    </source>
</evidence>
<evidence type="ECO:0000256" key="1">
    <source>
        <dbReference type="ARBA" id="ARBA00004127"/>
    </source>
</evidence>
<comment type="pathway">
    <text evidence="2 10">Protein modification; protein glycosylation.</text>
</comment>
<evidence type="ECO:0000256" key="3">
    <source>
        <dbReference type="ARBA" id="ARBA00007222"/>
    </source>
</evidence>
<dbReference type="Pfam" id="PF16192">
    <property type="entry name" value="PMT_4TMC"/>
    <property type="match status" value="1"/>
</dbReference>
<evidence type="ECO:0000256" key="8">
    <source>
        <dbReference type="ARBA" id="ARBA00023136"/>
    </source>
</evidence>
<dbReference type="STRING" id="1577474.GA0111570_101165"/>
<dbReference type="InterPro" id="IPR032421">
    <property type="entry name" value="PMT_4TMC"/>
</dbReference>
<evidence type="ECO:0000313" key="15">
    <source>
        <dbReference type="Proteomes" id="UP000199086"/>
    </source>
</evidence>
<keyword evidence="15" id="KW-1185">Reference proteome</keyword>
<feature type="domain" description="Protein O-mannosyl-transferase C-terminal four TM" evidence="13">
    <location>
        <begin position="367"/>
        <end position="557"/>
    </location>
</feature>
<reference evidence="14 15" key="1">
    <citation type="submission" date="2016-06" db="EMBL/GenBank/DDBJ databases">
        <authorList>
            <person name="Olsen C.W."/>
            <person name="Carey S."/>
            <person name="Hinshaw L."/>
            <person name="Karasin A.I."/>
        </authorList>
    </citation>
    <scope>NUCLEOTIDE SEQUENCE [LARGE SCALE GENOMIC DNA]</scope>
    <source>
        <strain evidence="14 15">LZ-22</strain>
    </source>
</reference>
<dbReference type="InterPro" id="IPR027005">
    <property type="entry name" value="PMT-like"/>
</dbReference>
<proteinExistence type="inferred from homology"/>
<dbReference type="PANTHER" id="PTHR10050:SF46">
    <property type="entry name" value="PROTEIN O-MANNOSYL-TRANSFERASE 2"/>
    <property type="match status" value="1"/>
</dbReference>
<dbReference type="EMBL" id="FMYF01000001">
    <property type="protein sequence ID" value="SDB79894.1"/>
    <property type="molecule type" value="Genomic_DNA"/>
</dbReference>
<evidence type="ECO:0000313" key="14">
    <source>
        <dbReference type="EMBL" id="SDB79894.1"/>
    </source>
</evidence>
<feature type="transmembrane region" description="Helical" evidence="10">
    <location>
        <begin position="207"/>
        <end position="225"/>
    </location>
</feature>
<keyword evidence="5 10" id="KW-0808">Transferase</keyword>
<dbReference type="Pfam" id="PF02366">
    <property type="entry name" value="PMT"/>
    <property type="match status" value="1"/>
</dbReference>
<keyword evidence="7 10" id="KW-1133">Transmembrane helix</keyword>
<evidence type="ECO:0000259" key="12">
    <source>
        <dbReference type="Pfam" id="PF02366"/>
    </source>
</evidence>
<dbReference type="GO" id="GO:0004169">
    <property type="term" value="F:dolichyl-phosphate-mannose-protein mannosyltransferase activity"/>
    <property type="evidence" value="ECO:0007669"/>
    <property type="project" value="UniProtKB-UniRule"/>
</dbReference>
<feature type="domain" description="ArnT-like N-terminal" evidence="12">
    <location>
        <begin position="69"/>
        <end position="288"/>
    </location>
</feature>
<comment type="similarity">
    <text evidence="3 10">Belongs to the glycosyltransferase 39 family.</text>
</comment>
<evidence type="ECO:0000256" key="9">
    <source>
        <dbReference type="ARBA" id="ARBA00093617"/>
    </source>
</evidence>
<evidence type="ECO:0000256" key="2">
    <source>
        <dbReference type="ARBA" id="ARBA00004922"/>
    </source>
</evidence>
<dbReference type="Proteomes" id="UP000199086">
    <property type="component" value="Unassembled WGS sequence"/>
</dbReference>
<comment type="function">
    <text evidence="10">Protein O-mannosyltransferase that catalyzes the transfer of a single mannose residue from a polyprenol phospho-mannosyl lipidic donor to the hydroxyl group of selected serine and threonine residues in acceptor proteins.</text>
</comment>
<feature type="region of interest" description="Disordered" evidence="11">
    <location>
        <begin position="1"/>
        <end position="31"/>
    </location>
</feature>
<feature type="transmembrane region" description="Helical" evidence="10">
    <location>
        <begin position="437"/>
        <end position="454"/>
    </location>
</feature>
<gene>
    <name evidence="14" type="ORF">GA0111570_101165</name>
</gene>
<feature type="transmembrane region" description="Helical" evidence="10">
    <location>
        <begin position="317"/>
        <end position="336"/>
    </location>
</feature>
<feature type="transmembrane region" description="Helical" evidence="10">
    <location>
        <begin position="484"/>
        <end position="504"/>
    </location>
</feature>
<evidence type="ECO:0000256" key="10">
    <source>
        <dbReference type="RuleBase" id="RU367007"/>
    </source>
</evidence>
<evidence type="ECO:0000256" key="11">
    <source>
        <dbReference type="SAM" id="MobiDB-lite"/>
    </source>
</evidence>
<feature type="transmembrane region" description="Helical" evidence="10">
    <location>
        <begin position="516"/>
        <end position="538"/>
    </location>
</feature>
<accession>A0A1G6GD50</accession>
<dbReference type="GO" id="GO:0005886">
    <property type="term" value="C:plasma membrane"/>
    <property type="evidence" value="ECO:0007669"/>
    <property type="project" value="UniProtKB-SubCell"/>
</dbReference>
<evidence type="ECO:0000256" key="6">
    <source>
        <dbReference type="ARBA" id="ARBA00022692"/>
    </source>
</evidence>
<evidence type="ECO:0000259" key="13">
    <source>
        <dbReference type="Pfam" id="PF16192"/>
    </source>
</evidence>
<keyword evidence="6 10" id="KW-0812">Transmembrane</keyword>
<protein>
    <recommendedName>
        <fullName evidence="9 10">Polyprenol-phosphate-mannose--protein mannosyltransferase</fullName>
        <ecNumber evidence="10">2.4.1.-</ecNumber>
    </recommendedName>
</protein>
<keyword evidence="8 10" id="KW-0472">Membrane</keyword>
<sequence length="562" mass="62534">MGTVSLPQDPRPEAESATPTTSEQLDEPAATGPGWWARLLQRPVETRTVVERLRPPMPGALGGWVMVLVVTALAFLLRLWHLDHPHKLVFDEIYYAKDAWSILHHGYEVNWAPGADDLIAQGNVDQMLSSPAFVVHPPMGKLLIGVGEWMFGMTPFGWRFMAVVFGTLLVTTTMLLVRRLSRSNLVGGIAGLLLTVDGLAFTMSRLALLDIFQATFLVAAVGALVRDRDHMRARLADHLESHGLEHLGDDLGPQLRWRPWRLLSGLLFGCSIATKWNSLYALAAFAVLSLAWDVGARRLAGARRPLLRGLFRDGAPAFVQLVVVATVAYGASWTRWLTTEGGWSRHWAIQNPEAPMARFLPDAVASLFAYHREIYQFHTGAYIKAATHPYAADPWGWLVLQRPLALDAVNDIQPGTNGCPPGTETCLQVITALGTPLLWWTAAVALAAAILFWIGLRDWRFSVPVVGALSMWLPWFQYTDRPLFYFYAICIIPFTVSALAMFLGKILGPAGAGWRRVIGAIVVGAFVALVVLNFAYFWPIYTDQVLPWSHWWQRMWLGDAWV</sequence>
<name>A0A1G6GD50_9ACTN</name>
<evidence type="ECO:0000256" key="4">
    <source>
        <dbReference type="ARBA" id="ARBA00022676"/>
    </source>
</evidence>
<keyword evidence="4 10" id="KW-0328">Glycosyltransferase</keyword>
<dbReference type="GO" id="GO:0012505">
    <property type="term" value="C:endomembrane system"/>
    <property type="evidence" value="ECO:0007669"/>
    <property type="project" value="UniProtKB-SubCell"/>
</dbReference>
<feature type="transmembrane region" description="Helical" evidence="10">
    <location>
        <begin position="61"/>
        <end position="80"/>
    </location>
</feature>
<dbReference type="AlphaFoldDB" id="A0A1G6GD50"/>
<dbReference type="PANTHER" id="PTHR10050">
    <property type="entry name" value="DOLICHYL-PHOSPHATE-MANNOSE--PROTEIN MANNOSYLTRANSFERASE"/>
    <property type="match status" value="1"/>
</dbReference>
<dbReference type="InterPro" id="IPR003342">
    <property type="entry name" value="ArnT-like_N"/>
</dbReference>
<dbReference type="UniPathway" id="UPA00378"/>
<organism evidence="14 15">
    <name type="scientific">Raineyella antarctica</name>
    <dbReference type="NCBI Taxonomy" id="1577474"/>
    <lineage>
        <taxon>Bacteria</taxon>
        <taxon>Bacillati</taxon>
        <taxon>Actinomycetota</taxon>
        <taxon>Actinomycetes</taxon>
        <taxon>Propionibacteriales</taxon>
        <taxon>Propionibacteriaceae</taxon>
        <taxon>Raineyella</taxon>
    </lineage>
</organism>
<evidence type="ECO:0000256" key="7">
    <source>
        <dbReference type="ARBA" id="ARBA00022989"/>
    </source>
</evidence>
<feature type="transmembrane region" description="Helical" evidence="10">
    <location>
        <begin position="156"/>
        <end position="177"/>
    </location>
</feature>
<feature type="transmembrane region" description="Helical" evidence="10">
    <location>
        <begin position="280"/>
        <end position="296"/>
    </location>
</feature>